<dbReference type="Pfam" id="PF02771">
    <property type="entry name" value="Acyl-CoA_dh_N"/>
    <property type="match status" value="1"/>
</dbReference>
<comment type="similarity">
    <text evidence="2 6">Belongs to the acyl-CoA dehydrogenase family.</text>
</comment>
<dbReference type="EMBL" id="VSFG01000008">
    <property type="protein sequence ID" value="TYB42432.1"/>
    <property type="molecule type" value="Genomic_DNA"/>
</dbReference>
<evidence type="ECO:0000313" key="11">
    <source>
        <dbReference type="Proteomes" id="UP000323380"/>
    </source>
</evidence>
<evidence type="ECO:0000256" key="6">
    <source>
        <dbReference type="RuleBase" id="RU362125"/>
    </source>
</evidence>
<comment type="cofactor">
    <cofactor evidence="1 6">
        <name>FAD</name>
        <dbReference type="ChEBI" id="CHEBI:57692"/>
    </cofactor>
</comment>
<dbReference type="InterPro" id="IPR036250">
    <property type="entry name" value="AcylCo_DH-like_C"/>
</dbReference>
<dbReference type="InterPro" id="IPR046373">
    <property type="entry name" value="Acyl-CoA_Oxase/DH_mid-dom_sf"/>
</dbReference>
<dbReference type="PANTHER" id="PTHR43884">
    <property type="entry name" value="ACYL-COA DEHYDROGENASE"/>
    <property type="match status" value="1"/>
</dbReference>
<keyword evidence="3 6" id="KW-0285">Flavoprotein</keyword>
<keyword evidence="11" id="KW-1185">Reference proteome</keyword>
<gene>
    <name evidence="10" type="ORF">FXF69_32005</name>
</gene>
<keyword evidence="4 6" id="KW-0274">FAD</keyword>
<dbReference type="Gene3D" id="2.40.110.10">
    <property type="entry name" value="Butyryl-CoA Dehydrogenase, subunit A, domain 2"/>
    <property type="match status" value="1"/>
</dbReference>
<dbReference type="FunFam" id="1.20.140.10:FF:000011">
    <property type="entry name" value="Medium-chain specific acyl-CoA dehydrogenase, mitochondrial"/>
    <property type="match status" value="1"/>
</dbReference>
<evidence type="ECO:0000256" key="5">
    <source>
        <dbReference type="ARBA" id="ARBA00023002"/>
    </source>
</evidence>
<dbReference type="PROSITE" id="PS00073">
    <property type="entry name" value="ACYL_COA_DH_2"/>
    <property type="match status" value="1"/>
</dbReference>
<dbReference type="SUPFAM" id="SSF47203">
    <property type="entry name" value="Acyl-CoA dehydrogenase C-terminal domain-like"/>
    <property type="match status" value="1"/>
</dbReference>
<evidence type="ECO:0000256" key="2">
    <source>
        <dbReference type="ARBA" id="ARBA00009347"/>
    </source>
</evidence>
<dbReference type="PROSITE" id="PS00072">
    <property type="entry name" value="ACYL_COA_DH_1"/>
    <property type="match status" value="1"/>
</dbReference>
<feature type="domain" description="Acyl-CoA dehydrogenase/oxidase C-terminal" evidence="7">
    <location>
        <begin position="228"/>
        <end position="377"/>
    </location>
</feature>
<feature type="domain" description="Acyl-CoA dehydrogenase/oxidase N-terminal" evidence="9">
    <location>
        <begin position="7"/>
        <end position="115"/>
    </location>
</feature>
<dbReference type="InterPro" id="IPR006089">
    <property type="entry name" value="Acyl-CoA_DH_CS"/>
</dbReference>
<dbReference type="InterPro" id="IPR013786">
    <property type="entry name" value="AcylCoA_DH/ox_N"/>
</dbReference>
<evidence type="ECO:0000259" key="9">
    <source>
        <dbReference type="Pfam" id="PF02771"/>
    </source>
</evidence>
<dbReference type="AlphaFoldDB" id="A0A5D0NDJ6"/>
<dbReference type="Gene3D" id="1.20.140.10">
    <property type="entry name" value="Butyryl-CoA Dehydrogenase, subunit A, domain 3"/>
    <property type="match status" value="1"/>
</dbReference>
<dbReference type="Proteomes" id="UP000323380">
    <property type="component" value="Unassembled WGS sequence"/>
</dbReference>
<dbReference type="Pfam" id="PF02770">
    <property type="entry name" value="Acyl-CoA_dh_M"/>
    <property type="match status" value="1"/>
</dbReference>
<sequence>MSIALNTEERDLQQALRRYLDAEVAPLVADYERRREFPWDMLGALYEFGYVRGAVARAHGGDEVSAMVQAVLMEEAGRCWGSLRTTVNVQGMVAMLLSRAGTAAQRARFLDPMLAASRFGWFALTEAEAGSDAGALRSTARRDGDSFVLGGRKIYITNALHADFGILLARQLDADGTDRGVSAFLVDAAESPYGVHDIAHMPVRSTTSCELVFDDVRIPAENLLGEPGSGFGLAMAAVNQGRLNMAMGAVGLSQACLEAAVRFSQERRQFGKSLAEFQLVQQMVVDIAVGTQTARLLGYDAARVLDAGGDGRYECSMAKYYCGETAGRSATLALQVHGGAGLMEEFPVERYFRDAREATIPEGTSQIQVLQMGKHLLGRSALR</sequence>
<comment type="caution">
    <text evidence="10">The sequence shown here is derived from an EMBL/GenBank/DDBJ whole genome shotgun (WGS) entry which is preliminary data.</text>
</comment>
<evidence type="ECO:0000259" key="8">
    <source>
        <dbReference type="Pfam" id="PF02770"/>
    </source>
</evidence>
<reference evidence="10 11" key="1">
    <citation type="submission" date="2019-08" db="EMBL/GenBank/DDBJ databases">
        <title>Actinomadura sp. nov. CYP1-5 isolated from mountain soil.</title>
        <authorList>
            <person name="Songsumanus A."/>
            <person name="Kuncharoen N."/>
            <person name="Kudo T."/>
            <person name="Yuki M."/>
            <person name="Igarashi Y."/>
            <person name="Tanasupawat S."/>
        </authorList>
    </citation>
    <scope>NUCLEOTIDE SEQUENCE [LARGE SCALE GENOMIC DNA]</scope>
    <source>
        <strain evidence="10 11">JCM 14158</strain>
    </source>
</reference>
<protein>
    <submittedName>
        <fullName evidence="10">Acyl-CoA dehydrogenase</fullName>
    </submittedName>
</protein>
<organism evidence="10 11">
    <name type="scientific">Actinomadura chibensis</name>
    <dbReference type="NCBI Taxonomy" id="392828"/>
    <lineage>
        <taxon>Bacteria</taxon>
        <taxon>Bacillati</taxon>
        <taxon>Actinomycetota</taxon>
        <taxon>Actinomycetes</taxon>
        <taxon>Streptosporangiales</taxon>
        <taxon>Thermomonosporaceae</taxon>
        <taxon>Actinomadura</taxon>
    </lineage>
</organism>
<keyword evidence="5 6" id="KW-0560">Oxidoreductase</keyword>
<dbReference type="RefSeq" id="WP_067887669.1">
    <property type="nucleotide sequence ID" value="NZ_VSFG01000008.1"/>
</dbReference>
<dbReference type="PANTHER" id="PTHR43884:SF12">
    <property type="entry name" value="ISOVALERYL-COA DEHYDROGENASE, MITOCHONDRIAL-RELATED"/>
    <property type="match status" value="1"/>
</dbReference>
<dbReference type="InterPro" id="IPR009075">
    <property type="entry name" value="AcylCo_DH/oxidase_C"/>
</dbReference>
<name>A0A5D0NDJ6_9ACTN</name>
<evidence type="ECO:0000256" key="1">
    <source>
        <dbReference type="ARBA" id="ARBA00001974"/>
    </source>
</evidence>
<dbReference type="Pfam" id="PF00441">
    <property type="entry name" value="Acyl-CoA_dh_1"/>
    <property type="match status" value="1"/>
</dbReference>
<evidence type="ECO:0000256" key="3">
    <source>
        <dbReference type="ARBA" id="ARBA00022630"/>
    </source>
</evidence>
<accession>A0A5D0NDJ6</accession>
<dbReference type="GO" id="GO:0050660">
    <property type="term" value="F:flavin adenine dinucleotide binding"/>
    <property type="evidence" value="ECO:0007669"/>
    <property type="project" value="InterPro"/>
</dbReference>
<dbReference type="InterPro" id="IPR006091">
    <property type="entry name" value="Acyl-CoA_Oxase/DH_mid-dom"/>
</dbReference>
<feature type="domain" description="Acyl-CoA oxidase/dehydrogenase middle" evidence="8">
    <location>
        <begin position="122"/>
        <end position="216"/>
    </location>
</feature>
<evidence type="ECO:0000259" key="7">
    <source>
        <dbReference type="Pfam" id="PF00441"/>
    </source>
</evidence>
<dbReference type="SUPFAM" id="SSF56645">
    <property type="entry name" value="Acyl-CoA dehydrogenase NM domain-like"/>
    <property type="match status" value="1"/>
</dbReference>
<dbReference type="InterPro" id="IPR009100">
    <property type="entry name" value="AcylCoA_DH/oxidase_NM_dom_sf"/>
</dbReference>
<dbReference type="InterPro" id="IPR037069">
    <property type="entry name" value="AcylCoA_DH/ox_N_sf"/>
</dbReference>
<dbReference type="STRING" id="1220554.GCA_001552135_01788"/>
<dbReference type="GO" id="GO:0003995">
    <property type="term" value="F:acyl-CoA dehydrogenase activity"/>
    <property type="evidence" value="ECO:0007669"/>
    <property type="project" value="InterPro"/>
</dbReference>
<dbReference type="Gene3D" id="1.10.540.10">
    <property type="entry name" value="Acyl-CoA dehydrogenase/oxidase, N-terminal domain"/>
    <property type="match status" value="1"/>
</dbReference>
<evidence type="ECO:0000313" key="10">
    <source>
        <dbReference type="EMBL" id="TYB42432.1"/>
    </source>
</evidence>
<proteinExistence type="inferred from homology"/>
<evidence type="ECO:0000256" key="4">
    <source>
        <dbReference type="ARBA" id="ARBA00022827"/>
    </source>
</evidence>